<gene>
    <name evidence="8" type="primary">snk_10</name>
    <name evidence="8" type="ORF">CM83_60644</name>
</gene>
<feature type="non-terminal residue" evidence="8">
    <location>
        <position position="1"/>
    </location>
</feature>
<keyword evidence="5" id="KW-0720">Serine protease</keyword>
<dbReference type="InterPro" id="IPR018114">
    <property type="entry name" value="TRYPSIN_HIS"/>
</dbReference>
<dbReference type="GO" id="GO:0006508">
    <property type="term" value="P:proteolysis"/>
    <property type="evidence" value="ECO:0007669"/>
    <property type="project" value="UniProtKB-KW"/>
</dbReference>
<dbReference type="InterPro" id="IPR043504">
    <property type="entry name" value="Peptidase_S1_PA_chymotrypsin"/>
</dbReference>
<dbReference type="InterPro" id="IPR001314">
    <property type="entry name" value="Peptidase_S1A"/>
</dbReference>
<keyword evidence="6" id="KW-0812">Transmembrane</keyword>
<dbReference type="InterPro" id="IPR051487">
    <property type="entry name" value="Ser/Thr_Proteases_Immune/Dev"/>
</dbReference>
<evidence type="ECO:0000259" key="7">
    <source>
        <dbReference type="PROSITE" id="PS50240"/>
    </source>
</evidence>
<dbReference type="FunFam" id="2.40.10.10:FF:000028">
    <property type="entry name" value="Serine protease easter"/>
    <property type="match status" value="1"/>
</dbReference>
<dbReference type="PRINTS" id="PR00722">
    <property type="entry name" value="CHYMOTRYPSIN"/>
</dbReference>
<dbReference type="PANTHER" id="PTHR24256">
    <property type="entry name" value="TRYPTASE-RELATED"/>
    <property type="match status" value="1"/>
</dbReference>
<reference evidence="8" key="2">
    <citation type="submission" date="2014-07" db="EMBL/GenBank/DDBJ databases">
        <authorList>
            <person name="Hull J."/>
        </authorList>
    </citation>
    <scope>NUCLEOTIDE SEQUENCE</scope>
</reference>
<dbReference type="PROSITE" id="PS00135">
    <property type="entry name" value="TRYPSIN_SER"/>
    <property type="match status" value="1"/>
</dbReference>
<dbReference type="PROSITE" id="PS00134">
    <property type="entry name" value="TRYPSIN_HIS"/>
    <property type="match status" value="1"/>
</dbReference>
<keyword evidence="3" id="KW-0325">Glycoprotein</keyword>
<evidence type="ECO:0000313" key="8">
    <source>
        <dbReference type="EMBL" id="JAG35468.1"/>
    </source>
</evidence>
<keyword evidence="2" id="KW-1015">Disulfide bond</keyword>
<dbReference type="InterPro" id="IPR033116">
    <property type="entry name" value="TRYPSIN_SER"/>
</dbReference>
<evidence type="ECO:0000256" key="5">
    <source>
        <dbReference type="RuleBase" id="RU363034"/>
    </source>
</evidence>
<keyword evidence="1" id="KW-0732">Signal</keyword>
<keyword evidence="5" id="KW-0378">Hydrolase</keyword>
<dbReference type="CDD" id="cd00190">
    <property type="entry name" value="Tryp_SPc"/>
    <property type="match status" value="1"/>
</dbReference>
<dbReference type="GO" id="GO:0004252">
    <property type="term" value="F:serine-type endopeptidase activity"/>
    <property type="evidence" value="ECO:0007669"/>
    <property type="project" value="InterPro"/>
</dbReference>
<evidence type="ECO:0000256" key="1">
    <source>
        <dbReference type="ARBA" id="ARBA00022729"/>
    </source>
</evidence>
<dbReference type="InterPro" id="IPR009003">
    <property type="entry name" value="Peptidase_S1_PA"/>
</dbReference>
<evidence type="ECO:0000256" key="3">
    <source>
        <dbReference type="ARBA" id="ARBA00023180"/>
    </source>
</evidence>
<dbReference type="SUPFAM" id="SSF50494">
    <property type="entry name" value="Trypsin-like serine proteases"/>
    <property type="match status" value="1"/>
</dbReference>
<evidence type="ECO:0000256" key="6">
    <source>
        <dbReference type="SAM" id="Phobius"/>
    </source>
</evidence>
<dbReference type="PROSITE" id="PS50240">
    <property type="entry name" value="TRYPSIN_DOM"/>
    <property type="match status" value="1"/>
</dbReference>
<dbReference type="InterPro" id="IPR001254">
    <property type="entry name" value="Trypsin_dom"/>
</dbReference>
<dbReference type="SMART" id="SM00020">
    <property type="entry name" value="Tryp_SPc"/>
    <property type="match status" value="1"/>
</dbReference>
<keyword evidence="6" id="KW-1133">Transmembrane helix</keyword>
<name>A0A0A9YWJ5_LYGHE</name>
<sequence>KNVVPRKEPYEFREPVYRGLHGSSTGSSRSSRGISTEFVLSSTSTVVCDRWVKNNNTPIFKNKFCITRRFCFSSCNMVAAVRCNYAMQIIISIMIIAFVAAIQGDTVIERMEKRCRRYAESVFEIVDDPILLPGAQPKKRDTCRISTQTTIVGGTKAGPQEFPHMAIIGYGKKYTHWSCGGSLISEQWVLSAAHCTAVVIRLPSGAESHELATWARLGDLDLFSTEDGAKPFTYKIVRRVRHKNYQRPQAYNDIVLFKLERIVQFNEMIRPICLHGLLSPKTNTVLASGWGATAFNGSGSSALLKVGLDIVTTERCDKDWRESVAVKDERGYKKGLPEGVKGETQVCAWAESKDTCQGDSGGPIQQVLTDPYCMYTIIGVTSIGSECGGKIPSIYTRVSYYLPWIESVVWPQS</sequence>
<feature type="domain" description="Peptidase S1" evidence="7">
    <location>
        <begin position="151"/>
        <end position="410"/>
    </location>
</feature>
<reference evidence="8" key="1">
    <citation type="journal article" date="2014" name="PLoS ONE">
        <title>Transcriptome-Based Identification of ABC Transporters in the Western Tarnished Plant Bug Lygus hesperus.</title>
        <authorList>
            <person name="Hull J.J."/>
            <person name="Chaney K."/>
            <person name="Geib S.M."/>
            <person name="Fabrick J.A."/>
            <person name="Brent C.S."/>
            <person name="Walsh D."/>
            <person name="Lavine L.C."/>
        </authorList>
    </citation>
    <scope>NUCLEOTIDE SEQUENCE</scope>
</reference>
<organism evidence="8">
    <name type="scientific">Lygus hesperus</name>
    <name type="common">Western plant bug</name>
    <dbReference type="NCBI Taxonomy" id="30085"/>
    <lineage>
        <taxon>Eukaryota</taxon>
        <taxon>Metazoa</taxon>
        <taxon>Ecdysozoa</taxon>
        <taxon>Arthropoda</taxon>
        <taxon>Hexapoda</taxon>
        <taxon>Insecta</taxon>
        <taxon>Pterygota</taxon>
        <taxon>Neoptera</taxon>
        <taxon>Paraneoptera</taxon>
        <taxon>Hemiptera</taxon>
        <taxon>Heteroptera</taxon>
        <taxon>Panheteroptera</taxon>
        <taxon>Cimicomorpha</taxon>
        <taxon>Miridae</taxon>
        <taxon>Mirini</taxon>
        <taxon>Lygus</taxon>
    </lineage>
</organism>
<evidence type="ECO:0000256" key="2">
    <source>
        <dbReference type="ARBA" id="ARBA00023157"/>
    </source>
</evidence>
<dbReference type="Pfam" id="PF00089">
    <property type="entry name" value="Trypsin"/>
    <property type="match status" value="1"/>
</dbReference>
<evidence type="ECO:0000256" key="4">
    <source>
        <dbReference type="ARBA" id="ARBA00024195"/>
    </source>
</evidence>
<keyword evidence="5 8" id="KW-0645">Protease</keyword>
<keyword evidence="6" id="KW-0472">Membrane</keyword>
<dbReference type="Gene3D" id="2.40.10.10">
    <property type="entry name" value="Trypsin-like serine proteases"/>
    <property type="match status" value="1"/>
</dbReference>
<dbReference type="AlphaFoldDB" id="A0A0A9YWJ5"/>
<proteinExistence type="inferred from homology"/>
<protein>
    <submittedName>
        <fullName evidence="8">Serine protease snake</fullName>
    </submittedName>
</protein>
<dbReference type="EMBL" id="GBHO01008136">
    <property type="protein sequence ID" value="JAG35468.1"/>
    <property type="molecule type" value="Transcribed_RNA"/>
</dbReference>
<comment type="similarity">
    <text evidence="4">Belongs to the peptidase S1 family. CLIP subfamily.</text>
</comment>
<feature type="transmembrane region" description="Helical" evidence="6">
    <location>
        <begin position="85"/>
        <end position="108"/>
    </location>
</feature>
<accession>A0A0A9YWJ5</accession>